<dbReference type="SUPFAM" id="SSF69572">
    <property type="entry name" value="Activating enzymes of the ubiquitin-like proteins"/>
    <property type="match status" value="1"/>
</dbReference>
<dbReference type="GO" id="GO:0008641">
    <property type="term" value="F:ubiquitin-like modifier activating enzyme activity"/>
    <property type="evidence" value="ECO:0007669"/>
    <property type="project" value="InterPro"/>
</dbReference>
<dbReference type="GO" id="GO:0061504">
    <property type="term" value="P:cyclic threonylcarbamoyladenosine biosynthetic process"/>
    <property type="evidence" value="ECO:0007669"/>
    <property type="project" value="TreeGrafter"/>
</dbReference>
<reference evidence="2" key="2">
    <citation type="journal article" date="2023" name="PLoS ONE">
        <title>Philodulcilactobacillus myokoensis gen. nov., sp. nov., a fructophilic, acidophilic, and agar-phobic lactic acid bacterium isolated from fermented vegetable extracts.</title>
        <authorList>
            <person name="Kouya T."/>
            <person name="Ishiyama Y."/>
            <person name="Ohashi S."/>
            <person name="Kumakubo R."/>
            <person name="Yamazaki T."/>
            <person name="Otaki T."/>
        </authorList>
    </citation>
    <scope>NUCLEOTIDE SEQUENCE</scope>
    <source>
        <strain evidence="2">WR16-4</strain>
    </source>
</reference>
<dbReference type="PANTHER" id="PTHR43267">
    <property type="entry name" value="TRNA THREONYLCARBAMOYLADENOSINE DEHYDRATASE"/>
    <property type="match status" value="1"/>
</dbReference>
<evidence type="ECO:0000313" key="3">
    <source>
        <dbReference type="Proteomes" id="UP001144204"/>
    </source>
</evidence>
<keyword evidence="3" id="KW-1185">Reference proteome</keyword>
<dbReference type="Pfam" id="PF00899">
    <property type="entry name" value="ThiF"/>
    <property type="match status" value="1"/>
</dbReference>
<dbReference type="InterPro" id="IPR045886">
    <property type="entry name" value="ThiF/MoeB/HesA"/>
</dbReference>
<name>A0A9W6ERY3_9LACO</name>
<accession>A0A9W6ERY3</accession>
<dbReference type="PANTHER" id="PTHR43267:SF3">
    <property type="entry name" value="THIF PROTEIN"/>
    <property type="match status" value="1"/>
</dbReference>
<dbReference type="InterPro" id="IPR000594">
    <property type="entry name" value="ThiF_NAD_FAD-bd"/>
</dbReference>
<proteinExistence type="predicted"/>
<comment type="caution">
    <text evidence="2">The sequence shown here is derived from an EMBL/GenBank/DDBJ whole genome shotgun (WGS) entry which is preliminary data.</text>
</comment>
<dbReference type="InterPro" id="IPR035985">
    <property type="entry name" value="Ubiquitin-activating_enz"/>
</dbReference>
<evidence type="ECO:0000259" key="1">
    <source>
        <dbReference type="Pfam" id="PF00899"/>
    </source>
</evidence>
<dbReference type="AlphaFoldDB" id="A0A9W6ERY3"/>
<dbReference type="Proteomes" id="UP001144204">
    <property type="component" value="Unassembled WGS sequence"/>
</dbReference>
<feature type="domain" description="THIF-type NAD/FAD binding fold" evidence="1">
    <location>
        <begin position="31"/>
        <end position="159"/>
    </location>
</feature>
<gene>
    <name evidence="2" type="ORF">WR164_00510</name>
</gene>
<organism evidence="2 3">
    <name type="scientific">Philodulcilactobacillus myokoensis</name>
    <dbReference type="NCBI Taxonomy" id="2929573"/>
    <lineage>
        <taxon>Bacteria</taxon>
        <taxon>Bacillati</taxon>
        <taxon>Bacillota</taxon>
        <taxon>Bacilli</taxon>
        <taxon>Lactobacillales</taxon>
        <taxon>Lactobacillaceae</taxon>
        <taxon>Philodulcilactobacillus</taxon>
    </lineage>
</organism>
<dbReference type="Gene3D" id="3.40.50.720">
    <property type="entry name" value="NAD(P)-binding Rossmann-like Domain"/>
    <property type="match status" value="1"/>
</dbReference>
<reference evidence="2" key="1">
    <citation type="submission" date="2022-07" db="EMBL/GenBank/DDBJ databases">
        <authorList>
            <person name="Kouya T."/>
            <person name="Ishiyama Y."/>
        </authorList>
    </citation>
    <scope>NUCLEOTIDE SEQUENCE</scope>
    <source>
        <strain evidence="2">WR16-4</strain>
    </source>
</reference>
<dbReference type="CDD" id="cd01483">
    <property type="entry name" value="E1_enzyme_family"/>
    <property type="match status" value="1"/>
</dbReference>
<sequence length="246" mass="28648">MYPVNSTVDNKHIRLSNFIDCFPSYTYPEYKNKINNIKILLLGLGTAGSYILEVLTKLGFHNFILIDGDRIEEKNIMAQNYNLSDVGKLKTSVIKSKFPNINVKVINEKISSYDNLKQKIDLSKIDFFINCADDFKLQMDILNNIFNEYPKTKIIYGGYSFLMHSDDFITKSNYKVFQKIALKQSANINIDNYVIENSGSILNGFMSALVISTYVFNYVVKNRYKDQFLGDFYRNKFKFFNQNEKF</sequence>
<dbReference type="EMBL" id="BRPL01000002">
    <property type="protein sequence ID" value="GLB46072.1"/>
    <property type="molecule type" value="Genomic_DNA"/>
</dbReference>
<protein>
    <recommendedName>
        <fullName evidence="1">THIF-type NAD/FAD binding fold domain-containing protein</fullName>
    </recommendedName>
</protein>
<evidence type="ECO:0000313" key="2">
    <source>
        <dbReference type="EMBL" id="GLB46072.1"/>
    </source>
</evidence>
<dbReference type="GO" id="GO:0061503">
    <property type="term" value="F:tRNA threonylcarbamoyladenosine dehydratase"/>
    <property type="evidence" value="ECO:0007669"/>
    <property type="project" value="TreeGrafter"/>
</dbReference>